<evidence type="ECO:0000313" key="2">
    <source>
        <dbReference type="Proteomes" id="UP001195483"/>
    </source>
</evidence>
<dbReference type="Proteomes" id="UP001195483">
    <property type="component" value="Unassembled WGS sequence"/>
</dbReference>
<proteinExistence type="predicted"/>
<dbReference type="AlphaFoldDB" id="A0AAE0T4R2"/>
<keyword evidence="2" id="KW-1185">Reference proteome</keyword>
<name>A0AAE0T4R2_9BIVA</name>
<gene>
    <name evidence="1" type="ORF">CHS0354_023340</name>
</gene>
<reference evidence="1" key="3">
    <citation type="submission" date="2023-05" db="EMBL/GenBank/DDBJ databases">
        <authorList>
            <person name="Smith C.H."/>
        </authorList>
    </citation>
    <scope>NUCLEOTIDE SEQUENCE</scope>
    <source>
        <strain evidence="1">CHS0354</strain>
        <tissue evidence="1">Mantle</tissue>
    </source>
</reference>
<reference evidence="1" key="2">
    <citation type="journal article" date="2021" name="Genome Biol. Evol.">
        <title>Developing a high-quality reference genome for a parasitic bivalve with doubly uniparental inheritance (Bivalvia: Unionida).</title>
        <authorList>
            <person name="Smith C.H."/>
        </authorList>
    </citation>
    <scope>NUCLEOTIDE SEQUENCE</scope>
    <source>
        <strain evidence="1">CHS0354</strain>
        <tissue evidence="1">Mantle</tissue>
    </source>
</reference>
<sequence length="199" mass="22621">MTGYLEVERNDWVFRGKMNDWAFRAKRNDCAFRAKMDDWKLLMTLNGQPSSLVRSALPASPRTGKLYMKLKHIESIELDHRLVHSDKGHLSRIQNLYCLLHSLNKTTNPGHRSCLIIEQRNRKGPLLVPSSFVKLGYRAAGIILVNDSGIQASLLSINLGVVTSGTYKPMHYNDLITLMLEETTKLVLYECDVSNFENA</sequence>
<evidence type="ECO:0000313" key="1">
    <source>
        <dbReference type="EMBL" id="KAK3603726.1"/>
    </source>
</evidence>
<accession>A0AAE0T4R2</accession>
<protein>
    <submittedName>
        <fullName evidence="1">Uncharacterized protein</fullName>
    </submittedName>
</protein>
<reference evidence="1" key="1">
    <citation type="journal article" date="2021" name="Genome Biol. Evol.">
        <title>A High-Quality Reference Genome for a Parasitic Bivalve with Doubly Uniparental Inheritance (Bivalvia: Unionida).</title>
        <authorList>
            <person name="Smith C.H."/>
        </authorList>
    </citation>
    <scope>NUCLEOTIDE SEQUENCE</scope>
    <source>
        <strain evidence="1">CHS0354</strain>
    </source>
</reference>
<dbReference type="EMBL" id="JAEAOA010001410">
    <property type="protein sequence ID" value="KAK3603726.1"/>
    <property type="molecule type" value="Genomic_DNA"/>
</dbReference>
<comment type="caution">
    <text evidence="1">The sequence shown here is derived from an EMBL/GenBank/DDBJ whole genome shotgun (WGS) entry which is preliminary data.</text>
</comment>
<organism evidence="1 2">
    <name type="scientific">Potamilus streckersoni</name>
    <dbReference type="NCBI Taxonomy" id="2493646"/>
    <lineage>
        <taxon>Eukaryota</taxon>
        <taxon>Metazoa</taxon>
        <taxon>Spiralia</taxon>
        <taxon>Lophotrochozoa</taxon>
        <taxon>Mollusca</taxon>
        <taxon>Bivalvia</taxon>
        <taxon>Autobranchia</taxon>
        <taxon>Heteroconchia</taxon>
        <taxon>Palaeoheterodonta</taxon>
        <taxon>Unionida</taxon>
        <taxon>Unionoidea</taxon>
        <taxon>Unionidae</taxon>
        <taxon>Ambleminae</taxon>
        <taxon>Lampsilini</taxon>
        <taxon>Potamilus</taxon>
    </lineage>
</organism>